<evidence type="ECO:0000313" key="4">
    <source>
        <dbReference type="Proteomes" id="UP000266188"/>
    </source>
</evidence>
<accession>A0A3A3A161</accession>
<feature type="compositionally biased region" description="Basic residues" evidence="1">
    <location>
        <begin position="186"/>
        <end position="204"/>
    </location>
</feature>
<dbReference type="InterPro" id="IPR046539">
    <property type="entry name" value="DUF6604"/>
</dbReference>
<keyword evidence="4" id="KW-1185">Reference proteome</keyword>
<sequence length="969" mass="109920">MADKNTYLKYKRDQRLLTYWIIHASNEIIKTLPSDEPVTANTTGEVSLATLKSLSKLIADHIKPIPITIFLLFQSIIEARKETHGFFQRIVASNPDPDIQKSNDSHKHWIDGLTDAFNALGGESWMSTQRVKPGVADEDQEKVIFSNAFSILSLDEKVTEDREEDEEDDSDDAEQATVVTKAVRLKKPSKKGKKGKRGQKSKKTKIAESIRSLDVTPLECYRIIGDETGTVSDYMMAVYSLAKQWIRLRHYLQGVWRQVAYDGLNSAVAAALSNIAIAMIKDTQNQIFVDFPEHDSFDVVTKTITLGDVNNAQGIFRVQVHNISVGGHSELAGKSDVDVKEEFMIHCYQDLVDFITDFQKTRSGKPTKSLLKEIRDWSPTFDLQQATEEQRLKWRRCYTINWLYDLVNVNSSVVTQRGQDIPLESVDWSVTGPWNAYRRLFGINEFAGDITHLAVQKPGTRFLPKILPHHVFQLQCIVDSMAVSRGWFINFLKGHSLLTPASQFRPRRDLDLFMDRQKQNPDAGFCSGIDVLLQCLQHDSILHDDPDRHKNTKWVLHKLQNDFVGWLGESKYMHGLPNISPSRFSTTNWNGLWEYSPFLCGAGLMEALELTYGAGLALWDHVHEPICIFHLYNMLVKKGYITEPGSLYAAFQVLFEDSFFAGGKAPTSDFQQAFQAQIGVSSSRRETFRQRAFRRLVAQAPSDFYSILDGSRNRFFKDKSLLQAYRMAGWVPDRIPDEQVPLPSALGSIRLSEVKQVIDPVTKQISLEDTELVKHARSIGMSDAMVMHTISDLLSKMICNEDSESLDSIRAKSSNRHTNRPLPEEASQTPSLNKHHIGVESYLEGLKLDLINDVYGLSPRSSVNYMSVLARFMLLFAQIEKELRSLRNSSWVEAYERNSSMARDKRLSFTGIALGGKDKECLQVIADAFQNRRAAFMDHVYWNDLEDHTTDNKTGIRYPHGPPEGCTVA</sequence>
<dbReference type="EMBL" id="MVGC01000137">
    <property type="protein sequence ID" value="RJE23061.1"/>
    <property type="molecule type" value="Genomic_DNA"/>
</dbReference>
<proteinExistence type="predicted"/>
<dbReference type="InterPro" id="IPR016864">
    <property type="entry name" value="UCP028035"/>
</dbReference>
<dbReference type="PIRSF" id="PIRSF028035">
    <property type="entry name" value="UCP028035"/>
    <property type="match status" value="1"/>
</dbReference>
<dbReference type="Proteomes" id="UP000266188">
    <property type="component" value="Unassembled WGS sequence"/>
</dbReference>
<dbReference type="PANTHER" id="PTHR38795:SF1">
    <property type="entry name" value="DUF6604 DOMAIN-CONTAINING PROTEIN"/>
    <property type="match status" value="1"/>
</dbReference>
<evidence type="ECO:0000259" key="2">
    <source>
        <dbReference type="Pfam" id="PF20253"/>
    </source>
</evidence>
<dbReference type="AlphaFoldDB" id="A0A3A3A161"/>
<name>A0A3A3A161_9EURO</name>
<organism evidence="3 4">
    <name type="scientific">Aspergillus sclerotialis</name>
    <dbReference type="NCBI Taxonomy" id="2070753"/>
    <lineage>
        <taxon>Eukaryota</taxon>
        <taxon>Fungi</taxon>
        <taxon>Dikarya</taxon>
        <taxon>Ascomycota</taxon>
        <taxon>Pezizomycotina</taxon>
        <taxon>Eurotiomycetes</taxon>
        <taxon>Eurotiomycetidae</taxon>
        <taxon>Eurotiales</taxon>
        <taxon>Aspergillaceae</taxon>
        <taxon>Aspergillus</taxon>
        <taxon>Aspergillus subgen. Polypaecilum</taxon>
    </lineage>
</organism>
<reference evidence="4" key="1">
    <citation type="submission" date="2017-02" db="EMBL/GenBank/DDBJ databases">
        <authorList>
            <person name="Tafer H."/>
            <person name="Lopandic K."/>
        </authorList>
    </citation>
    <scope>NUCLEOTIDE SEQUENCE [LARGE SCALE GENOMIC DNA]</scope>
    <source>
        <strain evidence="4">CBS 366.77</strain>
    </source>
</reference>
<dbReference type="STRING" id="2070753.A0A3A3A161"/>
<evidence type="ECO:0000256" key="1">
    <source>
        <dbReference type="SAM" id="MobiDB-lite"/>
    </source>
</evidence>
<feature type="region of interest" description="Disordered" evidence="1">
    <location>
        <begin position="808"/>
        <end position="833"/>
    </location>
</feature>
<protein>
    <recommendedName>
        <fullName evidence="2">DUF6604 domain-containing protein</fullName>
    </recommendedName>
</protein>
<feature type="region of interest" description="Disordered" evidence="1">
    <location>
        <begin position="186"/>
        <end position="205"/>
    </location>
</feature>
<comment type="caution">
    <text evidence="3">The sequence shown here is derived from an EMBL/GenBank/DDBJ whole genome shotgun (WGS) entry which is preliminary data.</text>
</comment>
<gene>
    <name evidence="3" type="ORF">PHISCL_04590</name>
</gene>
<feature type="domain" description="DUF6604" evidence="2">
    <location>
        <begin position="9"/>
        <end position="288"/>
    </location>
</feature>
<dbReference type="OrthoDB" id="5339038at2759"/>
<dbReference type="PANTHER" id="PTHR38795">
    <property type="entry name" value="DUF6604 DOMAIN-CONTAINING PROTEIN"/>
    <property type="match status" value="1"/>
</dbReference>
<dbReference type="Pfam" id="PF20253">
    <property type="entry name" value="DUF6604"/>
    <property type="match status" value="1"/>
</dbReference>
<evidence type="ECO:0000313" key="3">
    <source>
        <dbReference type="EMBL" id="RJE23061.1"/>
    </source>
</evidence>